<reference evidence="1 2" key="1">
    <citation type="journal article" date="2012" name="Science">
        <title>The Paleozoic origin of enzymatic lignin decomposition reconstructed from 31 fungal genomes.</title>
        <authorList>
            <person name="Floudas D."/>
            <person name="Binder M."/>
            <person name="Riley R."/>
            <person name="Barry K."/>
            <person name="Blanchette R.A."/>
            <person name="Henrissat B."/>
            <person name="Martinez A.T."/>
            <person name="Otillar R."/>
            <person name="Spatafora J.W."/>
            <person name="Yadav J.S."/>
            <person name="Aerts A."/>
            <person name="Benoit I."/>
            <person name="Boyd A."/>
            <person name="Carlson A."/>
            <person name="Copeland A."/>
            <person name="Coutinho P.M."/>
            <person name="de Vries R.P."/>
            <person name="Ferreira P."/>
            <person name="Findley K."/>
            <person name="Foster B."/>
            <person name="Gaskell J."/>
            <person name="Glotzer D."/>
            <person name="Gorecki P."/>
            <person name="Heitman J."/>
            <person name="Hesse C."/>
            <person name="Hori C."/>
            <person name="Igarashi K."/>
            <person name="Jurgens J.A."/>
            <person name="Kallen N."/>
            <person name="Kersten P."/>
            <person name="Kohler A."/>
            <person name="Kuees U."/>
            <person name="Kumar T.K.A."/>
            <person name="Kuo A."/>
            <person name="LaButti K."/>
            <person name="Larrondo L.F."/>
            <person name="Lindquist E."/>
            <person name="Ling A."/>
            <person name="Lombard V."/>
            <person name="Lucas S."/>
            <person name="Lundell T."/>
            <person name="Martin R."/>
            <person name="McLaughlin D.J."/>
            <person name="Morgenstern I."/>
            <person name="Morin E."/>
            <person name="Murat C."/>
            <person name="Nagy L.G."/>
            <person name="Nolan M."/>
            <person name="Ohm R.A."/>
            <person name="Patyshakuliyeva A."/>
            <person name="Rokas A."/>
            <person name="Ruiz-Duenas F.J."/>
            <person name="Sabat G."/>
            <person name="Salamov A."/>
            <person name="Samejima M."/>
            <person name="Schmutz J."/>
            <person name="Slot J.C."/>
            <person name="St John F."/>
            <person name="Stenlid J."/>
            <person name="Sun H."/>
            <person name="Sun S."/>
            <person name="Syed K."/>
            <person name="Tsang A."/>
            <person name="Wiebenga A."/>
            <person name="Young D."/>
            <person name="Pisabarro A."/>
            <person name="Eastwood D.C."/>
            <person name="Martin F."/>
            <person name="Cullen D."/>
            <person name="Grigoriev I.V."/>
            <person name="Hibbett D.S."/>
        </authorList>
    </citation>
    <scope>NUCLEOTIDE SEQUENCE</scope>
    <source>
        <strain evidence="2">FP-58527</strain>
    </source>
</reference>
<evidence type="ECO:0000313" key="2">
    <source>
        <dbReference type="Proteomes" id="UP000015241"/>
    </source>
</evidence>
<accession>S8DP10</accession>
<evidence type="ECO:0000313" key="1">
    <source>
        <dbReference type="EMBL" id="EPS93063.1"/>
    </source>
</evidence>
<feature type="non-terminal residue" evidence="1">
    <location>
        <position position="1"/>
    </location>
</feature>
<proteinExistence type="predicted"/>
<name>S8DP10_FOMSC</name>
<keyword evidence="2" id="KW-1185">Reference proteome</keyword>
<sequence length="137" mass="15013">AANGDIDLSECAFHLTNAEQYRSHRSGQPIMLEVMAKVCFTRITDRPTFKLVITDPTRPFQPASIDGTILQNSMFTQQDIRAGQQGNTDEVAARLAELTAPFHPTLGGGGAVPSGVINNVGEFWDIMKHVIFSVYHP</sequence>
<dbReference type="AlphaFoldDB" id="S8DP10"/>
<dbReference type="Proteomes" id="UP000015241">
    <property type="component" value="Unassembled WGS sequence"/>
</dbReference>
<dbReference type="HOGENOM" id="CLU_1981636_0_0_1"/>
<dbReference type="EMBL" id="KE504302">
    <property type="protein sequence ID" value="EPS93063.1"/>
    <property type="molecule type" value="Genomic_DNA"/>
</dbReference>
<organism evidence="1 2">
    <name type="scientific">Fomitopsis schrenkii</name>
    <name type="common">Brown rot fungus</name>
    <dbReference type="NCBI Taxonomy" id="2126942"/>
    <lineage>
        <taxon>Eukaryota</taxon>
        <taxon>Fungi</taxon>
        <taxon>Dikarya</taxon>
        <taxon>Basidiomycota</taxon>
        <taxon>Agaricomycotina</taxon>
        <taxon>Agaricomycetes</taxon>
        <taxon>Polyporales</taxon>
        <taxon>Fomitopsis</taxon>
    </lineage>
</organism>
<dbReference type="InParanoid" id="S8DP10"/>
<protein>
    <submittedName>
        <fullName evidence="1">Uncharacterized protein</fullName>
    </submittedName>
</protein>
<gene>
    <name evidence="1" type="ORF">FOMPIDRAFT_90021</name>
</gene>